<evidence type="ECO:0000313" key="4">
    <source>
        <dbReference type="Proteomes" id="UP000184188"/>
    </source>
</evidence>
<dbReference type="AlphaFoldDB" id="A0A1L9S9B5"/>
<feature type="transmembrane region" description="Helical" evidence="2">
    <location>
        <begin position="671"/>
        <end position="690"/>
    </location>
</feature>
<proteinExistence type="predicted"/>
<feature type="region of interest" description="Disordered" evidence="1">
    <location>
        <begin position="233"/>
        <end position="324"/>
    </location>
</feature>
<feature type="compositionally biased region" description="Basic and acidic residues" evidence="1">
    <location>
        <begin position="536"/>
        <end position="557"/>
    </location>
</feature>
<feature type="region of interest" description="Disordered" evidence="1">
    <location>
        <begin position="1"/>
        <end position="69"/>
    </location>
</feature>
<feature type="compositionally biased region" description="Polar residues" evidence="1">
    <location>
        <begin position="113"/>
        <end position="124"/>
    </location>
</feature>
<feature type="region of interest" description="Disordered" evidence="1">
    <location>
        <begin position="528"/>
        <end position="560"/>
    </location>
</feature>
<feature type="compositionally biased region" description="Polar residues" evidence="1">
    <location>
        <begin position="449"/>
        <end position="467"/>
    </location>
</feature>
<keyword evidence="2" id="KW-0472">Membrane</keyword>
<feature type="compositionally biased region" description="Polar residues" evidence="1">
    <location>
        <begin position="309"/>
        <end position="324"/>
    </location>
</feature>
<evidence type="ECO:0008006" key="5">
    <source>
        <dbReference type="Google" id="ProtNLM"/>
    </source>
</evidence>
<feature type="compositionally biased region" description="Low complexity" evidence="1">
    <location>
        <begin position="344"/>
        <end position="359"/>
    </location>
</feature>
<evidence type="ECO:0000256" key="2">
    <source>
        <dbReference type="SAM" id="Phobius"/>
    </source>
</evidence>
<reference evidence="4" key="1">
    <citation type="journal article" date="2017" name="Genome Biol.">
        <title>Comparative genomics reveals high biological diversity and specific adaptations in the industrially and medically important fungal genus Aspergillus.</title>
        <authorList>
            <person name="de Vries R.P."/>
            <person name="Riley R."/>
            <person name="Wiebenga A."/>
            <person name="Aguilar-Osorio G."/>
            <person name="Amillis S."/>
            <person name="Uchima C.A."/>
            <person name="Anderluh G."/>
            <person name="Asadollahi M."/>
            <person name="Askin M."/>
            <person name="Barry K."/>
            <person name="Battaglia E."/>
            <person name="Bayram O."/>
            <person name="Benocci T."/>
            <person name="Braus-Stromeyer S.A."/>
            <person name="Caldana C."/>
            <person name="Canovas D."/>
            <person name="Cerqueira G.C."/>
            <person name="Chen F."/>
            <person name="Chen W."/>
            <person name="Choi C."/>
            <person name="Clum A."/>
            <person name="Dos Santos R.A."/>
            <person name="Damasio A.R."/>
            <person name="Diallinas G."/>
            <person name="Emri T."/>
            <person name="Fekete E."/>
            <person name="Flipphi M."/>
            <person name="Freyberg S."/>
            <person name="Gallo A."/>
            <person name="Gournas C."/>
            <person name="Habgood R."/>
            <person name="Hainaut M."/>
            <person name="Harispe M.L."/>
            <person name="Henrissat B."/>
            <person name="Hilden K.S."/>
            <person name="Hope R."/>
            <person name="Hossain A."/>
            <person name="Karabika E."/>
            <person name="Karaffa L."/>
            <person name="Karanyi Z."/>
            <person name="Krasevec N."/>
            <person name="Kuo A."/>
            <person name="Kusch H."/>
            <person name="LaButti K."/>
            <person name="Lagendijk E.L."/>
            <person name="Lapidus A."/>
            <person name="Levasseur A."/>
            <person name="Lindquist E."/>
            <person name="Lipzen A."/>
            <person name="Logrieco A.F."/>
            <person name="MacCabe A."/>
            <person name="Maekelae M.R."/>
            <person name="Malavazi I."/>
            <person name="Melin P."/>
            <person name="Meyer V."/>
            <person name="Mielnichuk N."/>
            <person name="Miskei M."/>
            <person name="Molnar A.P."/>
            <person name="Mule G."/>
            <person name="Ngan C.Y."/>
            <person name="Orejas M."/>
            <person name="Orosz E."/>
            <person name="Ouedraogo J.P."/>
            <person name="Overkamp K.M."/>
            <person name="Park H.-S."/>
            <person name="Perrone G."/>
            <person name="Piumi F."/>
            <person name="Punt P.J."/>
            <person name="Ram A.F."/>
            <person name="Ramon A."/>
            <person name="Rauscher S."/>
            <person name="Record E."/>
            <person name="Riano-Pachon D.M."/>
            <person name="Robert V."/>
            <person name="Roehrig J."/>
            <person name="Ruller R."/>
            <person name="Salamov A."/>
            <person name="Salih N.S."/>
            <person name="Samson R.A."/>
            <person name="Sandor E."/>
            <person name="Sanguinetti M."/>
            <person name="Schuetze T."/>
            <person name="Sepcic K."/>
            <person name="Shelest E."/>
            <person name="Sherlock G."/>
            <person name="Sophianopoulou V."/>
            <person name="Squina F.M."/>
            <person name="Sun H."/>
            <person name="Susca A."/>
            <person name="Todd R.B."/>
            <person name="Tsang A."/>
            <person name="Unkles S.E."/>
            <person name="van de Wiele N."/>
            <person name="van Rossen-Uffink D."/>
            <person name="Oliveira J.V."/>
            <person name="Vesth T.C."/>
            <person name="Visser J."/>
            <person name="Yu J.-H."/>
            <person name="Zhou M."/>
            <person name="Andersen M.R."/>
            <person name="Archer D.B."/>
            <person name="Baker S.E."/>
            <person name="Benoit I."/>
            <person name="Brakhage A.A."/>
            <person name="Braus G.H."/>
            <person name="Fischer R."/>
            <person name="Frisvad J.C."/>
            <person name="Goldman G.H."/>
            <person name="Houbraken J."/>
            <person name="Oakley B."/>
            <person name="Pocsi I."/>
            <person name="Scazzocchio C."/>
            <person name="Seiboth B."/>
            <person name="vanKuyk P.A."/>
            <person name="Wortman J."/>
            <person name="Dyer P.S."/>
            <person name="Grigoriev I.V."/>
        </authorList>
    </citation>
    <scope>NUCLEOTIDE SEQUENCE [LARGE SCALE GENOMIC DNA]</scope>
    <source>
        <strain evidence="4">CBS 506.65</strain>
    </source>
</reference>
<dbReference type="VEuPathDB" id="FungiDB:ASPZODRAFT_145690"/>
<accession>A0A1L9S9B5</accession>
<dbReference type="EMBL" id="KV878350">
    <property type="protein sequence ID" value="OJJ43745.1"/>
    <property type="molecule type" value="Genomic_DNA"/>
</dbReference>
<feature type="compositionally biased region" description="Polar residues" evidence="1">
    <location>
        <begin position="375"/>
        <end position="384"/>
    </location>
</feature>
<dbReference type="STRING" id="1073090.A0A1L9S9B5"/>
<dbReference type="RefSeq" id="XP_022578255.1">
    <property type="nucleotide sequence ID" value="XM_022725101.1"/>
</dbReference>
<sequence>MSSSQRTSPSPPRRALHERTPSQSNMASAASPAQSLRLVNEPRGLDIYSATPFPTKPEHILLPRPGKGQEFVTDSSSYGVADSYDVSTVTFSETSQLVDDSLIERSFNDTWDSSTVDAVNTPSQVWEEDPSSSRSTFPDTEVLEKPFDREESEEVSDAAFSDDGMPPLPTVTPTIKAVVSEPGSPDLSSDETAGPATRASSNGSPNVVTIGPPSSPNFVALDSSSLNFVRIGNSSSNPSSTTRSNSLSSMNSLGTVVRHPGAAQWARSASSEQSSSRSQSFRSTPPHTRPLPVHPNAAFALNSRETSRTRSATDSSQGDLSTSDMQTIIDSGVPVQYPIIRAPSSSSSWVDTSNVESSSPVEYVPDESSGRWNPHLSTVPSQWSAEAESRSVSPAVDRSESRLSVPSRPSAALLSQNTSSSVWLVTDDEHLDSLSGLRSDVLSEKNPGLPTSLSSGSRRSTAPSIRRPGTSSSFIFNVIPAWAKYYYRSDGRPANPTLAMIDGRPSTARPSTANSSILGHIPTALSKARMQPRVVSDPRDPRSHWVPDPDAETDYRPDTSYSQLQQSWSPHLYPDRQQAQYRGSLWGAPSLDSRTEPMFGRRNVQVYSFCFGFIFPLAWLIAAFLPLPHRAKSIEDSLSSPEIETALRMRVFDIDEKRYANARWWRNLNRWMTPLGVAIIIIIITLAVVGTRSGL</sequence>
<gene>
    <name evidence="3" type="ORF">ASPZODRAFT_145690</name>
</gene>
<feature type="region of interest" description="Disordered" evidence="1">
    <location>
        <begin position="440"/>
        <end position="467"/>
    </location>
</feature>
<feature type="compositionally biased region" description="Polar residues" evidence="1">
    <location>
        <begin position="21"/>
        <end position="34"/>
    </location>
</feature>
<protein>
    <recommendedName>
        <fullName evidence="5">Serine-rich protein</fullName>
    </recommendedName>
</protein>
<evidence type="ECO:0000313" key="3">
    <source>
        <dbReference type="EMBL" id="OJJ43745.1"/>
    </source>
</evidence>
<feature type="region of interest" description="Disordered" evidence="1">
    <location>
        <begin position="113"/>
        <end position="220"/>
    </location>
</feature>
<name>A0A1L9S9B5_9EURO</name>
<dbReference type="GeneID" id="34611566"/>
<organism evidence="3 4">
    <name type="scientific">Penicilliopsis zonata CBS 506.65</name>
    <dbReference type="NCBI Taxonomy" id="1073090"/>
    <lineage>
        <taxon>Eukaryota</taxon>
        <taxon>Fungi</taxon>
        <taxon>Dikarya</taxon>
        <taxon>Ascomycota</taxon>
        <taxon>Pezizomycotina</taxon>
        <taxon>Eurotiomycetes</taxon>
        <taxon>Eurotiomycetidae</taxon>
        <taxon>Eurotiales</taxon>
        <taxon>Aspergillaceae</taxon>
        <taxon>Penicilliopsis</taxon>
    </lineage>
</organism>
<keyword evidence="4" id="KW-1185">Reference proteome</keyword>
<feature type="compositionally biased region" description="Low complexity" evidence="1">
    <location>
        <begin position="233"/>
        <end position="252"/>
    </location>
</feature>
<keyword evidence="2" id="KW-1133">Transmembrane helix</keyword>
<feature type="compositionally biased region" description="Polar residues" evidence="1">
    <location>
        <begin position="198"/>
        <end position="207"/>
    </location>
</feature>
<feature type="region of interest" description="Disordered" evidence="1">
    <location>
        <begin position="344"/>
        <end position="411"/>
    </location>
</feature>
<evidence type="ECO:0000256" key="1">
    <source>
        <dbReference type="SAM" id="MobiDB-lite"/>
    </source>
</evidence>
<dbReference type="OrthoDB" id="4153178at2759"/>
<feature type="compositionally biased region" description="Low complexity" evidence="1">
    <location>
        <begin position="262"/>
        <end position="283"/>
    </location>
</feature>
<dbReference type="Proteomes" id="UP000184188">
    <property type="component" value="Unassembled WGS sequence"/>
</dbReference>
<keyword evidence="2" id="KW-0812">Transmembrane</keyword>
<feature type="transmembrane region" description="Helical" evidence="2">
    <location>
        <begin position="606"/>
        <end position="627"/>
    </location>
</feature>